<evidence type="ECO:0000313" key="2">
    <source>
        <dbReference type="EMBL" id="UTC24123.1"/>
    </source>
</evidence>
<sequence length="86" mass="9723">MGGACADSIQEAVSSADLVISFLFDASVLEMVAGEQGLLRHLPDETYYVSTETMLPETIDQLWHIFEEGRAIIFLRFLNFAQYNYI</sequence>
<name>A0ABY5DHA7_9GAMM</name>
<keyword evidence="3" id="KW-1185">Reference proteome</keyword>
<dbReference type="Proteomes" id="UP001055955">
    <property type="component" value="Chromosome"/>
</dbReference>
<evidence type="ECO:0000259" key="1">
    <source>
        <dbReference type="Pfam" id="PF03446"/>
    </source>
</evidence>
<dbReference type="Pfam" id="PF03446">
    <property type="entry name" value="NAD_binding_2"/>
    <property type="match status" value="1"/>
</dbReference>
<dbReference type="InterPro" id="IPR006115">
    <property type="entry name" value="6PGDH_NADP-bd"/>
</dbReference>
<dbReference type="InterPro" id="IPR036291">
    <property type="entry name" value="NAD(P)-bd_dom_sf"/>
</dbReference>
<gene>
    <name evidence="2" type="ORF">MMH89_02645</name>
</gene>
<feature type="domain" description="6-phosphogluconate dehydrogenase NADP-binding" evidence="1">
    <location>
        <begin position="4"/>
        <end position="64"/>
    </location>
</feature>
<reference evidence="2 3" key="1">
    <citation type="journal article" date="2022" name="Nat. Microbiol.">
        <title>The microbiome of a bacterivorous marine choanoflagellate contains a resource-demanding obligate bacterial associate.</title>
        <authorList>
            <person name="Needham D.M."/>
            <person name="Poirier C."/>
            <person name="Bachy C."/>
            <person name="George E.E."/>
            <person name="Wilken S."/>
            <person name="Yung C.C.M."/>
            <person name="Limardo A.J."/>
            <person name="Morando M."/>
            <person name="Sudek L."/>
            <person name="Malmstrom R.R."/>
            <person name="Keeling P.J."/>
            <person name="Santoro A.E."/>
            <person name="Worden A.Z."/>
        </authorList>
    </citation>
    <scope>NUCLEOTIDE SEQUENCE [LARGE SCALE GENOMIC DNA]</scope>
    <source>
        <strain evidence="2 3">Comchoano-1</strain>
    </source>
</reference>
<accession>A0ABY5DHA7</accession>
<dbReference type="SUPFAM" id="SSF51735">
    <property type="entry name" value="NAD(P)-binding Rossmann-fold domains"/>
    <property type="match status" value="1"/>
</dbReference>
<dbReference type="RefSeq" id="WP_258567907.1">
    <property type="nucleotide sequence ID" value="NZ_CP092900.1"/>
</dbReference>
<dbReference type="EMBL" id="CP092900">
    <property type="protein sequence ID" value="UTC24123.1"/>
    <property type="molecule type" value="Genomic_DNA"/>
</dbReference>
<proteinExistence type="predicted"/>
<evidence type="ECO:0000313" key="3">
    <source>
        <dbReference type="Proteomes" id="UP001055955"/>
    </source>
</evidence>
<protein>
    <recommendedName>
        <fullName evidence="1">6-phosphogluconate dehydrogenase NADP-binding domain-containing protein</fullName>
    </recommendedName>
</protein>
<dbReference type="Gene3D" id="3.40.50.720">
    <property type="entry name" value="NAD(P)-binding Rossmann-like Domain"/>
    <property type="match status" value="1"/>
</dbReference>
<organism evidence="2 3">
    <name type="scientific">Candidatus Comchoanobacter bicostacola</name>
    <dbReference type="NCBI Taxonomy" id="2919598"/>
    <lineage>
        <taxon>Bacteria</taxon>
        <taxon>Pseudomonadati</taxon>
        <taxon>Pseudomonadota</taxon>
        <taxon>Gammaproteobacteria</taxon>
        <taxon>Candidatus Comchoanobacterales</taxon>
        <taxon>Candidatus Comchoanobacteraceae</taxon>
        <taxon>Candidatus Comchoanobacter</taxon>
    </lineage>
</organism>